<accession>A0A8J7RGZ0</accession>
<dbReference type="EMBL" id="JAGGMV010000010">
    <property type="protein sequence ID" value="MBP2202244.1"/>
    <property type="molecule type" value="Genomic_DNA"/>
</dbReference>
<protein>
    <submittedName>
        <fullName evidence="1">Uncharacterized protein</fullName>
    </submittedName>
</protein>
<sequence>MTSNELTIELKQHTPMIHFQHKQSGATLRGTELKPKLDKFLKKYAFDNKIEDYKTYLIGYDKEKQENEIKKEKEDKEIKKGKQDEYLKKIENNAFDYRVKINLKNKEDINPKNIEDLKYYDNLYLGNIGSEESKKNRIIPKLIDNMEVELKIFSFHTELITKIEENIESFFAITNFGARQNKGFGSFYPTDGLKKYEGFKKSINSIKNNVFFINYPEMDENNQKIKNKEIKKQQFEDIYMLYKLMKSGYNFPDFRKEGKNKSYQKSKRKGENKSYQKSLLFKYFLNKGIDNEKKFIKCEFSINRDLKVDNPKYVRAVLGVAPSMDFPKICHTVTFKSDDISRFKSPITFKIVDNNLAIIPEEIPKELFNKKFKFSNDYKSEDIYTPEDFDLEDFLKYVMRELTNKNGPTYKEIKDSPNNLFSKPMKNCLKRLNPGVNNDRN</sequence>
<dbReference type="RefSeq" id="WP_209591753.1">
    <property type="nucleotide sequence ID" value="NZ_JAGGMV010000010.1"/>
</dbReference>
<organism evidence="1 2">
    <name type="scientific">Methanococcus voltae</name>
    <dbReference type="NCBI Taxonomy" id="2188"/>
    <lineage>
        <taxon>Archaea</taxon>
        <taxon>Methanobacteriati</taxon>
        <taxon>Methanobacteriota</taxon>
        <taxon>Methanomada group</taxon>
        <taxon>Methanococci</taxon>
        <taxon>Methanococcales</taxon>
        <taxon>Methanococcaceae</taxon>
        <taxon>Methanococcus</taxon>
    </lineage>
</organism>
<comment type="caution">
    <text evidence="1">The sequence shown here is derived from an EMBL/GenBank/DDBJ whole genome shotgun (WGS) entry which is preliminary data.</text>
</comment>
<reference evidence="1" key="1">
    <citation type="submission" date="2021-03" db="EMBL/GenBank/DDBJ databases">
        <title>Genomic Encyclopedia of Type Strains, Phase IV (KMG-V): Genome sequencing to study the core and pangenomes of soil and plant-associated prokaryotes.</title>
        <authorList>
            <person name="Whitman W."/>
        </authorList>
    </citation>
    <scope>NUCLEOTIDE SEQUENCE</scope>
    <source>
        <strain evidence="1">C4</strain>
    </source>
</reference>
<evidence type="ECO:0000313" key="1">
    <source>
        <dbReference type="EMBL" id="MBP2202244.1"/>
    </source>
</evidence>
<evidence type="ECO:0000313" key="2">
    <source>
        <dbReference type="Proteomes" id="UP000740329"/>
    </source>
</evidence>
<dbReference type="AlphaFoldDB" id="A0A8J7RGZ0"/>
<gene>
    <name evidence="1" type="ORF">J3E07_001685</name>
</gene>
<proteinExistence type="predicted"/>
<dbReference type="Proteomes" id="UP000740329">
    <property type="component" value="Unassembled WGS sequence"/>
</dbReference>
<name>A0A8J7RGZ0_METVO</name>